<keyword evidence="2" id="KW-0812">Transmembrane</keyword>
<accession>A0AAX2ZKT5</accession>
<keyword evidence="5" id="KW-1185">Reference proteome</keyword>
<dbReference type="InterPro" id="IPR003362">
    <property type="entry name" value="Bact_transf"/>
</dbReference>
<dbReference type="AlphaFoldDB" id="A0AAX2ZKT5"/>
<dbReference type="PANTHER" id="PTHR30576">
    <property type="entry name" value="COLANIC BIOSYNTHESIS UDP-GLUCOSE LIPID CARRIER TRANSFERASE"/>
    <property type="match status" value="1"/>
</dbReference>
<evidence type="ECO:0000313" key="4">
    <source>
        <dbReference type="EMBL" id="UEL48694.1"/>
    </source>
</evidence>
<evidence type="ECO:0000256" key="1">
    <source>
        <dbReference type="ARBA" id="ARBA00006464"/>
    </source>
</evidence>
<evidence type="ECO:0000259" key="3">
    <source>
        <dbReference type="Pfam" id="PF02397"/>
    </source>
</evidence>
<dbReference type="PANTHER" id="PTHR30576:SF10">
    <property type="entry name" value="SLL5057 PROTEIN"/>
    <property type="match status" value="1"/>
</dbReference>
<dbReference type="EMBL" id="CP081135">
    <property type="protein sequence ID" value="UEL48694.1"/>
    <property type="molecule type" value="Genomic_DNA"/>
</dbReference>
<dbReference type="RefSeq" id="WP_228416725.1">
    <property type="nucleotide sequence ID" value="NZ_CP081135.1"/>
</dbReference>
<dbReference type="KEGG" id="tem:JW646_04355"/>
<evidence type="ECO:0000256" key="2">
    <source>
        <dbReference type="SAM" id="Phobius"/>
    </source>
</evidence>
<name>A0AAX2ZKT5_9FIRM</name>
<feature type="transmembrane region" description="Helical" evidence="2">
    <location>
        <begin position="31"/>
        <end position="52"/>
    </location>
</feature>
<dbReference type="Pfam" id="PF02397">
    <property type="entry name" value="Bac_transf"/>
    <property type="match status" value="1"/>
</dbReference>
<keyword evidence="2" id="KW-1133">Transmembrane helix</keyword>
<comment type="similarity">
    <text evidence="1">Belongs to the bacterial sugar transferase family.</text>
</comment>
<keyword evidence="4" id="KW-0808">Transferase</keyword>
<keyword evidence="2" id="KW-0472">Membrane</keyword>
<dbReference type="Proteomes" id="UP001198983">
    <property type="component" value="Chromosome"/>
</dbReference>
<reference evidence="4 5" key="1">
    <citation type="journal article" date="2023" name="Int. J. Syst. Evol. Microbiol.">
        <title>Terrisporobacter hibernicus sp. nov., isolated from bovine faeces in Northern Ireland.</title>
        <authorList>
            <person name="Mitchell M."/>
            <person name="Nguyen S.V."/>
            <person name="Connor M."/>
            <person name="Fairley D.J."/>
            <person name="Donoghue O."/>
            <person name="Marshall H."/>
            <person name="Koolman L."/>
            <person name="McMullan G."/>
            <person name="Schaffer K.E."/>
            <person name="McGrath J.W."/>
            <person name="Fanning S."/>
        </authorList>
    </citation>
    <scope>NUCLEOTIDE SEQUENCE [LARGE SCALE GENOMIC DNA]</scope>
    <source>
        <strain evidence="4 5">MCA3</strain>
    </source>
</reference>
<proteinExistence type="inferred from homology"/>
<feature type="domain" description="Bacterial sugar transferase" evidence="3">
    <location>
        <begin position="26"/>
        <end position="214"/>
    </location>
</feature>
<sequence>MDVNVNKTRNCEMVEPRKGIIYLFFKRTIDILGSGIGLIILSPIFILVALAIKIEDPKGKVFFVQERCGKNNKLFKMYKFRSMISNAEELLVDLICENEMDGPVFKIKEDPRITRVGRFIRKTSIDELPQLFNILVGDMSIVGPRPAIPHEVAEYNDYQKQRLLVKPGLTCIWQVSGRNSIGFDEWVDMDLEYIEKRNLWMDVKLIFKTVFVLFGDKNAS</sequence>
<dbReference type="GO" id="GO:0016780">
    <property type="term" value="F:phosphotransferase activity, for other substituted phosphate groups"/>
    <property type="evidence" value="ECO:0007669"/>
    <property type="project" value="TreeGrafter"/>
</dbReference>
<organism evidence="4 5">
    <name type="scientific">Terrisporobacter hibernicus</name>
    <dbReference type="NCBI Taxonomy" id="2813371"/>
    <lineage>
        <taxon>Bacteria</taxon>
        <taxon>Bacillati</taxon>
        <taxon>Bacillota</taxon>
        <taxon>Clostridia</taxon>
        <taxon>Peptostreptococcales</taxon>
        <taxon>Peptostreptococcaceae</taxon>
        <taxon>Terrisporobacter</taxon>
    </lineage>
</organism>
<gene>
    <name evidence="4" type="ORF">JW646_04355</name>
</gene>
<evidence type="ECO:0000313" key="5">
    <source>
        <dbReference type="Proteomes" id="UP001198983"/>
    </source>
</evidence>
<protein>
    <submittedName>
        <fullName evidence="4">Sugar transferase</fullName>
    </submittedName>
</protein>